<evidence type="ECO:0000256" key="1">
    <source>
        <dbReference type="SAM" id="MobiDB-lite"/>
    </source>
</evidence>
<name>G9FGU8_9CAUD</name>
<sequence length="110" mass="11960">MERVRIDATDYSVVAVCDTEGCSWRALAHSRPSAQRLAAFHCRFAHDDPDTARLLRRSAAATDRRVIAPARRRRGGAGSSPGSTRPGSAGSSARRTRRRFDGDDPAPAQQ</sequence>
<dbReference type="EMBL" id="JN116822">
    <property type="protein sequence ID" value="AEV51837.1"/>
    <property type="molecule type" value="Genomic_DNA"/>
</dbReference>
<protein>
    <submittedName>
        <fullName evidence="2">Uncharacterized protein</fullName>
    </submittedName>
</protein>
<reference evidence="2 3" key="1">
    <citation type="submission" date="2011-06" db="EMBL/GenBank/DDBJ databases">
        <title>Small but sufficient: a novel Rhodococcus phage RRH1.</title>
        <authorList>
            <person name="Petrovski S."/>
        </authorList>
    </citation>
    <scope>NUCLEOTIDE SEQUENCE [LARGE SCALE GENOMIC DNA]</scope>
</reference>
<organism evidence="2 3">
    <name type="scientific">Rhodococcus phage RRH1</name>
    <dbReference type="NCBI Taxonomy" id="1109717"/>
    <lineage>
        <taxon>Viruses</taxon>
        <taxon>Duplodnaviria</taxon>
        <taxon>Heunggongvirae</taxon>
        <taxon>Uroviricota</taxon>
        <taxon>Caudoviricetes</taxon>
        <taxon>Caudoviricetes incertae sedis</taxon>
        <taxon>Edwardsroadvirus</taxon>
        <taxon>Edwardsroadvirus RRH1</taxon>
    </lineage>
</organism>
<feature type="compositionally biased region" description="Low complexity" evidence="1">
    <location>
        <begin position="80"/>
        <end position="93"/>
    </location>
</feature>
<dbReference type="RefSeq" id="YP_005087027.1">
    <property type="nucleotide sequence ID" value="NC_016651.1"/>
</dbReference>
<dbReference type="KEGG" id="vg:11541248"/>
<evidence type="ECO:0000313" key="2">
    <source>
        <dbReference type="EMBL" id="AEV51837.1"/>
    </source>
</evidence>
<dbReference type="OrthoDB" id="29018at10239"/>
<evidence type="ECO:0000313" key="3">
    <source>
        <dbReference type="Proteomes" id="UP000005428"/>
    </source>
</evidence>
<proteinExistence type="predicted"/>
<accession>G9FGU8</accession>
<keyword evidence="3" id="KW-1185">Reference proteome</keyword>
<feature type="region of interest" description="Disordered" evidence="1">
    <location>
        <begin position="57"/>
        <end position="110"/>
    </location>
</feature>
<dbReference type="GeneID" id="11541248"/>
<dbReference type="Proteomes" id="UP000005428">
    <property type="component" value="Segment"/>
</dbReference>